<dbReference type="PANTHER" id="PTHR47691:SF3">
    <property type="entry name" value="HTH-TYPE TRANSCRIPTIONAL REGULATOR RV0890C-RELATED"/>
    <property type="match status" value="1"/>
</dbReference>
<dbReference type="GO" id="GO:0016887">
    <property type="term" value="F:ATP hydrolysis activity"/>
    <property type="evidence" value="ECO:0007669"/>
    <property type="project" value="InterPro"/>
</dbReference>
<dbReference type="Proteomes" id="UP000520814">
    <property type="component" value="Unassembled WGS sequence"/>
</dbReference>
<dbReference type="Gene3D" id="3.30.70.1230">
    <property type="entry name" value="Nucleotide cyclase"/>
    <property type="match status" value="1"/>
</dbReference>
<comment type="caution">
    <text evidence="2">The sequence shown here is derived from an EMBL/GenBank/DDBJ whole genome shotgun (WGS) entry which is preliminary data.</text>
</comment>
<evidence type="ECO:0000259" key="1">
    <source>
        <dbReference type="PROSITE" id="PS50125"/>
    </source>
</evidence>
<dbReference type="RefSeq" id="WP_184198943.1">
    <property type="nucleotide sequence ID" value="NZ_JACHGW010000003.1"/>
</dbReference>
<feature type="domain" description="Guanylate cyclase" evidence="1">
    <location>
        <begin position="10"/>
        <end position="122"/>
    </location>
</feature>
<dbReference type="EMBL" id="JACHGW010000003">
    <property type="protein sequence ID" value="MBB6051618.1"/>
    <property type="molecule type" value="Genomic_DNA"/>
</dbReference>
<dbReference type="CDD" id="cd07302">
    <property type="entry name" value="CHD"/>
    <property type="match status" value="1"/>
</dbReference>
<dbReference type="Pfam" id="PF13401">
    <property type="entry name" value="AAA_22"/>
    <property type="match status" value="1"/>
</dbReference>
<dbReference type="Pfam" id="PF25872">
    <property type="entry name" value="HTH_77"/>
    <property type="match status" value="1"/>
</dbReference>
<dbReference type="SUPFAM" id="SSF55073">
    <property type="entry name" value="Nucleotide cyclase"/>
    <property type="match status" value="1"/>
</dbReference>
<dbReference type="InterPro" id="IPR058852">
    <property type="entry name" value="HTH_77"/>
</dbReference>
<dbReference type="GO" id="GO:0004016">
    <property type="term" value="F:adenylate cyclase activity"/>
    <property type="evidence" value="ECO:0007669"/>
    <property type="project" value="UniProtKB-ARBA"/>
</dbReference>
<dbReference type="InterPro" id="IPR011990">
    <property type="entry name" value="TPR-like_helical_dom_sf"/>
</dbReference>
<dbReference type="GO" id="GO:0035556">
    <property type="term" value="P:intracellular signal transduction"/>
    <property type="evidence" value="ECO:0007669"/>
    <property type="project" value="InterPro"/>
</dbReference>
<protein>
    <submittedName>
        <fullName evidence="2">Putative ATPase/class 3 adenylate cyclase</fullName>
    </submittedName>
</protein>
<dbReference type="InterPro" id="IPR036388">
    <property type="entry name" value="WH-like_DNA-bd_sf"/>
</dbReference>
<dbReference type="Gene3D" id="1.10.10.10">
    <property type="entry name" value="Winged helix-like DNA-binding domain superfamily/Winged helix DNA-binding domain"/>
    <property type="match status" value="1"/>
</dbReference>
<name>A0A7W9W7F9_ARMRO</name>
<evidence type="ECO:0000313" key="2">
    <source>
        <dbReference type="EMBL" id="MBB6051618.1"/>
    </source>
</evidence>
<dbReference type="PROSITE" id="PS50125">
    <property type="entry name" value="GUANYLATE_CYCLASE_2"/>
    <property type="match status" value="1"/>
</dbReference>
<dbReference type="InterPro" id="IPR001054">
    <property type="entry name" value="A/G_cyclase"/>
</dbReference>
<dbReference type="InterPro" id="IPR049945">
    <property type="entry name" value="AAA_22"/>
</dbReference>
<evidence type="ECO:0000313" key="3">
    <source>
        <dbReference type="Proteomes" id="UP000520814"/>
    </source>
</evidence>
<dbReference type="GO" id="GO:0009190">
    <property type="term" value="P:cyclic nucleotide biosynthetic process"/>
    <property type="evidence" value="ECO:0007669"/>
    <property type="project" value="InterPro"/>
</dbReference>
<organism evidence="2 3">
    <name type="scientific">Armatimonas rosea</name>
    <dbReference type="NCBI Taxonomy" id="685828"/>
    <lineage>
        <taxon>Bacteria</taxon>
        <taxon>Bacillati</taxon>
        <taxon>Armatimonadota</taxon>
        <taxon>Armatimonadia</taxon>
        <taxon>Armatimonadales</taxon>
        <taxon>Armatimonadaceae</taxon>
        <taxon>Armatimonas</taxon>
    </lineage>
</organism>
<dbReference type="Gene3D" id="1.25.40.10">
    <property type="entry name" value="Tetratricopeptide repeat domain"/>
    <property type="match status" value="2"/>
</dbReference>
<dbReference type="SUPFAM" id="SSF48452">
    <property type="entry name" value="TPR-like"/>
    <property type="match status" value="2"/>
</dbReference>
<dbReference type="SUPFAM" id="SSF52540">
    <property type="entry name" value="P-loop containing nucleoside triphosphate hydrolases"/>
    <property type="match status" value="1"/>
</dbReference>
<dbReference type="PRINTS" id="PR00364">
    <property type="entry name" value="DISEASERSIST"/>
</dbReference>
<dbReference type="Gene3D" id="3.40.50.300">
    <property type="entry name" value="P-loop containing nucleotide triphosphate hydrolases"/>
    <property type="match status" value="1"/>
</dbReference>
<reference evidence="2 3" key="1">
    <citation type="submission" date="2020-08" db="EMBL/GenBank/DDBJ databases">
        <title>Genomic Encyclopedia of Type Strains, Phase IV (KMG-IV): sequencing the most valuable type-strain genomes for metagenomic binning, comparative biology and taxonomic classification.</title>
        <authorList>
            <person name="Goeker M."/>
        </authorList>
    </citation>
    <scope>NUCLEOTIDE SEQUENCE [LARGE SCALE GENOMIC DNA]</scope>
    <source>
        <strain evidence="2 3">DSM 23562</strain>
    </source>
</reference>
<proteinExistence type="predicted"/>
<gene>
    <name evidence="2" type="ORF">HNQ39_003428</name>
</gene>
<keyword evidence="3" id="KW-1185">Reference proteome</keyword>
<dbReference type="PANTHER" id="PTHR47691">
    <property type="entry name" value="REGULATOR-RELATED"/>
    <property type="match status" value="1"/>
</dbReference>
<dbReference type="SMART" id="SM00044">
    <property type="entry name" value="CYCc"/>
    <property type="match status" value="1"/>
</dbReference>
<dbReference type="Pfam" id="PF00211">
    <property type="entry name" value="Guanylate_cyc"/>
    <property type="match status" value="1"/>
</dbReference>
<dbReference type="AlphaFoldDB" id="A0A7W9W7F9"/>
<sequence>MPILPAGTVTFLFTDIEGSTRLWEEHPERMRTALARHDALLHQAITEHNGYVFKTIGDAFCAAFATAPEALSAALTAQRCLYAEPWEDGIALRARMALHTGAVESRDNDYFGQPLNRVARLLATGYGGQVLLSQATQELVRDSLPAQTTLLNLGEHRLRDLSRPEHIYQVLHPELLAEFPTLRSLDSIALPNNLPQEVTSFIGRKREMEEIKSLLATTSLLTLTGSGGCGKTRLSLQVAAEVLEHYPQGVWLVELAPLTNPALVPQMVAEVLGVRESPGETLTKSLQGFLKGKQLLLVLDNCEHVLESVALLGDTLLRSCPSIRMLASSREALGISGESTYRIPSLSLPQPSPHHTPESLSQFEAVRLFLERATTAKPDFLVTNENAPALASVCYRLDGIPLAIELAAARLRAMPIEQLEDRLDNRFRLLTGGSRTALPRQQTLRALIDWSFDLLTPEEKTLLLRLSVFAGGWVLESAESVGSGAGIDELDVLDLLTSLVDKSLVTYEEHGNRARYRLLETVRQYARERLAESGESETVRGRHLDHTVTQVEAIFAITSFEGFPLWMQHMDEEYENIRAALAWCSANASSETFIRRGLRIGEALWPFWHVCGYLSDGREHLEELARLGHAWQGTRPRTVVKSLAEVLHGTSLLAMEQGDDVAAGAALDEALQLAHELEDQHSIAVFGMAQGWLANHRGDYNTARQLIEKNLSFFREINDPIYLGLSLVTLGGTAIIQNDFLTAEPLIEESMALFRSTGNTRALATGLEGLGNIAAARGDYVSAQSLLREGVAMLRAQGNRHTLKTLLRNLSEVECVLGNLDTAQVLIQECLTLCQQQGNKQGTATALEGLGAVLVCREKAYEATLLWGAAQKIHECIGFPKEPFVEAYLQKWREQARLALGDTAFAAAIEEGSLLTEETVIAQALQEATPLEGDDCNS</sequence>
<dbReference type="InterPro" id="IPR029787">
    <property type="entry name" value="Nucleotide_cyclase"/>
</dbReference>
<accession>A0A7W9W7F9</accession>
<dbReference type="InterPro" id="IPR027417">
    <property type="entry name" value="P-loop_NTPase"/>
</dbReference>